<feature type="domain" description="N-acetyltransferase" evidence="1">
    <location>
        <begin position="51"/>
        <end position="141"/>
    </location>
</feature>
<dbReference type="RefSeq" id="WP_037911541.1">
    <property type="nucleotide sequence ID" value="NZ_JEMU01000027.1"/>
</dbReference>
<dbReference type="STRING" id="83219.PM02_18960"/>
<proteinExistence type="predicted"/>
<evidence type="ECO:0000259" key="1">
    <source>
        <dbReference type="Pfam" id="PF00583"/>
    </source>
</evidence>
<dbReference type="SUPFAM" id="SSF55729">
    <property type="entry name" value="Acyl-CoA N-acyltransferases (Nat)"/>
    <property type="match status" value="1"/>
</dbReference>
<gene>
    <name evidence="2" type="ORF">PM02_18960</name>
</gene>
<organism evidence="2 3">
    <name type="scientific">Sulfitobacter mediterraneus</name>
    <dbReference type="NCBI Taxonomy" id="83219"/>
    <lineage>
        <taxon>Bacteria</taxon>
        <taxon>Pseudomonadati</taxon>
        <taxon>Pseudomonadota</taxon>
        <taxon>Alphaproteobacteria</taxon>
        <taxon>Rhodobacterales</taxon>
        <taxon>Roseobacteraceae</taxon>
        <taxon>Sulfitobacter</taxon>
    </lineage>
</organism>
<dbReference type="Proteomes" id="UP000027337">
    <property type="component" value="Unassembled WGS sequence"/>
</dbReference>
<dbReference type="GO" id="GO:0016747">
    <property type="term" value="F:acyltransferase activity, transferring groups other than amino-acyl groups"/>
    <property type="evidence" value="ECO:0007669"/>
    <property type="project" value="InterPro"/>
</dbReference>
<dbReference type="InterPro" id="IPR000182">
    <property type="entry name" value="GNAT_dom"/>
</dbReference>
<evidence type="ECO:0000313" key="2">
    <source>
        <dbReference type="EMBL" id="KAJ01511.1"/>
    </source>
</evidence>
<reference evidence="2 3" key="1">
    <citation type="journal article" date="2014" name="Genome Announc.">
        <title>Draft Genome Sequences of Two Isolates of the Roseobacter Group, Sulfitobacter sp. Strains 3SOLIMAR09 and 1FIGIMAR09, from Harbors of Mallorca Island (Mediterranean Sea).</title>
        <authorList>
            <person name="Mas-Llado M."/>
            <person name="Pina-Villalonga J.M."/>
            <person name="Brunet-Galmes I."/>
            <person name="Nogales B."/>
            <person name="Bosch R."/>
        </authorList>
    </citation>
    <scope>NUCLEOTIDE SEQUENCE [LARGE SCALE GENOMIC DNA]</scope>
    <source>
        <strain evidence="2 3">1FIGIMAR09</strain>
    </source>
</reference>
<dbReference type="InterPro" id="IPR016181">
    <property type="entry name" value="Acyl_CoA_acyltransferase"/>
</dbReference>
<sequence length="198" mass="22179">MGYANPSENVVVRRLYAPDLPEIRAHLLRLDTVARNARFCGAASDLTIVTYAQKILRNNSIVCGAWTNGHLRGLAELRGVQAFVHSTAEAAISVEPDWQDIGIGDVLFAYFMTLAQNRFVKSVQFIFQKSNIRMWHLAQKHHAVLSCDQDFVDAKITPTWPTPISLAAEFYGDHLSYGFNAGIDWAHRENYAPSNRCG</sequence>
<accession>A0A061SIG7</accession>
<dbReference type="AlphaFoldDB" id="A0A061SIG7"/>
<name>A0A061SIG7_9RHOB</name>
<dbReference type="Pfam" id="PF00583">
    <property type="entry name" value="Acetyltransf_1"/>
    <property type="match status" value="1"/>
</dbReference>
<dbReference type="eggNOG" id="COG0456">
    <property type="taxonomic scope" value="Bacteria"/>
</dbReference>
<comment type="caution">
    <text evidence="2">The sequence shown here is derived from an EMBL/GenBank/DDBJ whole genome shotgun (WGS) entry which is preliminary data.</text>
</comment>
<dbReference type="EMBL" id="JEMU01000027">
    <property type="protein sequence ID" value="KAJ01511.1"/>
    <property type="molecule type" value="Genomic_DNA"/>
</dbReference>
<keyword evidence="3" id="KW-1185">Reference proteome</keyword>
<dbReference type="Gene3D" id="3.40.630.30">
    <property type="match status" value="1"/>
</dbReference>
<protein>
    <recommendedName>
        <fullName evidence="1">N-acetyltransferase domain-containing protein</fullName>
    </recommendedName>
</protein>
<evidence type="ECO:0000313" key="3">
    <source>
        <dbReference type="Proteomes" id="UP000027337"/>
    </source>
</evidence>